<protein>
    <submittedName>
        <fullName evidence="1">Uncharacterized protein</fullName>
    </submittedName>
</protein>
<gene>
    <name evidence="1" type="ORF">GA0061103_0835</name>
</gene>
<dbReference type="RefSeq" id="WP_092720197.1">
    <property type="nucleotide sequence ID" value="NZ_FMAG01000015.1"/>
</dbReference>
<keyword evidence="2" id="KW-1185">Reference proteome</keyword>
<dbReference type="EMBL" id="FMAG01000015">
    <property type="protein sequence ID" value="SCB50418.1"/>
    <property type="molecule type" value="Genomic_DNA"/>
</dbReference>
<reference evidence="2" key="1">
    <citation type="submission" date="2016-08" db="EMBL/GenBank/DDBJ databases">
        <authorList>
            <person name="Varghese N."/>
            <person name="Submissions Spin"/>
        </authorList>
    </citation>
    <scope>NUCLEOTIDE SEQUENCE [LARGE SCALE GENOMIC DNA]</scope>
    <source>
        <strain evidence="2">HAMBI 2975</strain>
    </source>
</reference>
<accession>A0A1C3XDV2</accession>
<proteinExistence type="predicted"/>
<organism evidence="1 2">
    <name type="scientific">Rhizobium multihospitium</name>
    <dbReference type="NCBI Taxonomy" id="410764"/>
    <lineage>
        <taxon>Bacteria</taxon>
        <taxon>Pseudomonadati</taxon>
        <taxon>Pseudomonadota</taxon>
        <taxon>Alphaproteobacteria</taxon>
        <taxon>Hyphomicrobiales</taxon>
        <taxon>Rhizobiaceae</taxon>
        <taxon>Rhizobium/Agrobacterium group</taxon>
        <taxon>Rhizobium</taxon>
    </lineage>
</organism>
<evidence type="ECO:0000313" key="1">
    <source>
        <dbReference type="EMBL" id="SCB50418.1"/>
    </source>
</evidence>
<evidence type="ECO:0000313" key="2">
    <source>
        <dbReference type="Proteomes" id="UP000199101"/>
    </source>
</evidence>
<dbReference type="AlphaFoldDB" id="A0A1C3XDV2"/>
<name>A0A1C3XDV2_9HYPH</name>
<dbReference type="OrthoDB" id="7475629at2"/>
<sequence>MSHDLSLAQNHAFQLARTLMVPVTLFQVDGEYGVLPSDEIDDSDALDIIHEYNPLDRRSAH</sequence>
<dbReference type="Proteomes" id="UP000199101">
    <property type="component" value="Unassembled WGS sequence"/>
</dbReference>